<evidence type="ECO:0000256" key="3">
    <source>
        <dbReference type="ARBA" id="ARBA00022692"/>
    </source>
</evidence>
<comment type="function">
    <text evidence="9 10">Fluoride-specific ion channel. Important for reducing fluoride concentration in the cell, thus reducing its toxicity.</text>
</comment>
<keyword evidence="10" id="KW-0915">Sodium</keyword>
<feature type="binding site" evidence="10">
    <location>
        <position position="66"/>
    </location>
    <ligand>
        <name>Na(+)</name>
        <dbReference type="ChEBI" id="CHEBI:29101"/>
        <note>structural</note>
    </ligand>
</feature>
<dbReference type="AlphaFoldDB" id="A0A6J4SCF5"/>
<dbReference type="GO" id="GO:0140114">
    <property type="term" value="P:cellular detoxification of fluoride"/>
    <property type="evidence" value="ECO:0007669"/>
    <property type="project" value="UniProtKB-UniRule"/>
</dbReference>
<feature type="binding site" evidence="10">
    <location>
        <position position="69"/>
    </location>
    <ligand>
        <name>Na(+)</name>
        <dbReference type="ChEBI" id="CHEBI:29101"/>
        <note>structural</note>
    </ligand>
</feature>
<accession>A0A6J4SCF5</accession>
<keyword evidence="10" id="KW-0406">Ion transport</keyword>
<comment type="catalytic activity">
    <reaction evidence="8">
        <text>fluoride(in) = fluoride(out)</text>
        <dbReference type="Rhea" id="RHEA:76159"/>
        <dbReference type="ChEBI" id="CHEBI:17051"/>
    </reaction>
    <physiologicalReaction direction="left-to-right" evidence="8">
        <dbReference type="Rhea" id="RHEA:76160"/>
    </physiologicalReaction>
</comment>
<dbReference type="GO" id="GO:0005886">
    <property type="term" value="C:plasma membrane"/>
    <property type="evidence" value="ECO:0007669"/>
    <property type="project" value="UniProtKB-SubCell"/>
</dbReference>
<sequence>MATLLVAVGGVLGVLARYGAGRAAPEAGIWGTVAINVAGSFLLGLLVAGAWFSRDVRDGLGIGFLGGFTTFSTFSVHVVQALDASEPGRAAGYAVASVLGGIAAAAAGYALGRQLA</sequence>
<evidence type="ECO:0000256" key="2">
    <source>
        <dbReference type="ARBA" id="ARBA00022475"/>
    </source>
</evidence>
<comment type="similarity">
    <text evidence="7 10">Belongs to the fluoride channel Fluc/FEX (TC 1.A.43) family.</text>
</comment>
<dbReference type="GO" id="GO:0062054">
    <property type="term" value="F:fluoride channel activity"/>
    <property type="evidence" value="ECO:0007669"/>
    <property type="project" value="UniProtKB-UniRule"/>
</dbReference>
<feature type="transmembrane region" description="Helical" evidence="10">
    <location>
        <begin position="91"/>
        <end position="111"/>
    </location>
</feature>
<reference evidence="11" key="1">
    <citation type="submission" date="2020-02" db="EMBL/GenBank/DDBJ databases">
        <authorList>
            <person name="Meier V. D."/>
        </authorList>
    </citation>
    <scope>NUCLEOTIDE SEQUENCE</scope>
    <source>
        <strain evidence="11">AVDCRST_MAG30</strain>
    </source>
</reference>
<evidence type="ECO:0000256" key="9">
    <source>
        <dbReference type="ARBA" id="ARBA00049940"/>
    </source>
</evidence>
<keyword evidence="6 10" id="KW-0407">Ion channel</keyword>
<protein>
    <recommendedName>
        <fullName evidence="10">Fluoride-specific ion channel FluC</fullName>
    </recommendedName>
</protein>
<evidence type="ECO:0000256" key="5">
    <source>
        <dbReference type="ARBA" id="ARBA00023136"/>
    </source>
</evidence>
<keyword evidence="10" id="KW-0813">Transport</keyword>
<dbReference type="EMBL" id="CADCVS010000183">
    <property type="protein sequence ID" value="CAA9488170.1"/>
    <property type="molecule type" value="Genomic_DNA"/>
</dbReference>
<dbReference type="HAMAP" id="MF_00454">
    <property type="entry name" value="FluC"/>
    <property type="match status" value="1"/>
</dbReference>
<evidence type="ECO:0000313" key="11">
    <source>
        <dbReference type="EMBL" id="CAA9488170.1"/>
    </source>
</evidence>
<keyword evidence="4 10" id="KW-1133">Transmembrane helix</keyword>
<keyword evidence="5 10" id="KW-0472">Membrane</keyword>
<proteinExistence type="inferred from homology"/>
<comment type="subcellular location">
    <subcellularLocation>
        <location evidence="1 10">Cell membrane</location>
        <topology evidence="1 10">Multi-pass membrane protein</topology>
    </subcellularLocation>
</comment>
<dbReference type="GO" id="GO:0046872">
    <property type="term" value="F:metal ion binding"/>
    <property type="evidence" value="ECO:0007669"/>
    <property type="project" value="UniProtKB-KW"/>
</dbReference>
<dbReference type="PANTHER" id="PTHR28259">
    <property type="entry name" value="FLUORIDE EXPORT PROTEIN 1-RELATED"/>
    <property type="match status" value="1"/>
</dbReference>
<evidence type="ECO:0000256" key="10">
    <source>
        <dbReference type="HAMAP-Rule" id="MF_00454"/>
    </source>
</evidence>
<evidence type="ECO:0000256" key="7">
    <source>
        <dbReference type="ARBA" id="ARBA00035120"/>
    </source>
</evidence>
<evidence type="ECO:0000256" key="1">
    <source>
        <dbReference type="ARBA" id="ARBA00004651"/>
    </source>
</evidence>
<keyword evidence="3 10" id="KW-0812">Transmembrane</keyword>
<dbReference type="PANTHER" id="PTHR28259:SF1">
    <property type="entry name" value="FLUORIDE EXPORT PROTEIN 1-RELATED"/>
    <property type="match status" value="1"/>
</dbReference>
<keyword evidence="2 10" id="KW-1003">Cell membrane</keyword>
<comment type="activity regulation">
    <text evidence="10">Na(+) is not transported, but it plays an essential structural role and its presence is essential for fluoride channel function.</text>
</comment>
<dbReference type="InterPro" id="IPR003691">
    <property type="entry name" value="FluC"/>
</dbReference>
<evidence type="ECO:0000256" key="4">
    <source>
        <dbReference type="ARBA" id="ARBA00022989"/>
    </source>
</evidence>
<gene>
    <name evidence="10" type="primary">fluC</name>
    <name evidence="10" type="synonym">crcB</name>
    <name evidence="11" type="ORF">AVDCRST_MAG30-1210</name>
</gene>
<feature type="transmembrane region" description="Helical" evidence="10">
    <location>
        <begin position="59"/>
        <end position="79"/>
    </location>
</feature>
<evidence type="ECO:0000256" key="8">
    <source>
        <dbReference type="ARBA" id="ARBA00035585"/>
    </source>
</evidence>
<organism evidence="11">
    <name type="scientific">uncultured Solirubrobacteraceae bacterium</name>
    <dbReference type="NCBI Taxonomy" id="1162706"/>
    <lineage>
        <taxon>Bacteria</taxon>
        <taxon>Bacillati</taxon>
        <taxon>Actinomycetota</taxon>
        <taxon>Thermoleophilia</taxon>
        <taxon>Solirubrobacterales</taxon>
        <taxon>Solirubrobacteraceae</taxon>
        <taxon>environmental samples</taxon>
    </lineage>
</organism>
<dbReference type="Pfam" id="PF02537">
    <property type="entry name" value="CRCB"/>
    <property type="match status" value="1"/>
</dbReference>
<evidence type="ECO:0000256" key="6">
    <source>
        <dbReference type="ARBA" id="ARBA00023303"/>
    </source>
</evidence>
<name>A0A6J4SCF5_9ACTN</name>
<feature type="transmembrane region" description="Helical" evidence="10">
    <location>
        <begin position="33"/>
        <end position="52"/>
    </location>
</feature>
<keyword evidence="10" id="KW-0479">Metal-binding</keyword>